<name>A0A928UVP3_9SPHI</name>
<dbReference type="EMBL" id="PRDK01000001">
    <property type="protein sequence ID" value="MBE8712160.1"/>
    <property type="molecule type" value="Genomic_DNA"/>
</dbReference>
<gene>
    <name evidence="2" type="ORF">C4F49_00505</name>
</gene>
<sequence>MELTNRLPRDFFKINHVLINIPTGTIDDAIVFYTDILGCEQITGEHPNEAVWFTFGNIELHVREEEDINVAKSSRHIAMEVKDLLLFTIYLESKDMEIQYSSEIEGRKRLFIRDPFGNRFEFIEFKKPNYTLK</sequence>
<dbReference type="RefSeq" id="WP_196934501.1">
    <property type="nucleotide sequence ID" value="NZ_MU158698.1"/>
</dbReference>
<proteinExistence type="predicted"/>
<dbReference type="SUPFAM" id="SSF54593">
    <property type="entry name" value="Glyoxalase/Bleomycin resistance protein/Dihydroxybiphenyl dioxygenase"/>
    <property type="match status" value="1"/>
</dbReference>
<organism evidence="2 3">
    <name type="scientific">Sphingobacterium hungaricum</name>
    <dbReference type="NCBI Taxonomy" id="2082723"/>
    <lineage>
        <taxon>Bacteria</taxon>
        <taxon>Pseudomonadati</taxon>
        <taxon>Bacteroidota</taxon>
        <taxon>Sphingobacteriia</taxon>
        <taxon>Sphingobacteriales</taxon>
        <taxon>Sphingobacteriaceae</taxon>
        <taxon>Sphingobacterium</taxon>
    </lineage>
</organism>
<dbReference type="InterPro" id="IPR037523">
    <property type="entry name" value="VOC_core"/>
</dbReference>
<comment type="caution">
    <text evidence="2">The sequence shown here is derived from an EMBL/GenBank/DDBJ whole genome shotgun (WGS) entry which is preliminary data.</text>
</comment>
<dbReference type="PANTHER" id="PTHR39175:SF1">
    <property type="entry name" value="FAMILY PROTEIN, PUTATIVE (AFU_ORTHOLOGUE AFUA_3G15060)-RELATED"/>
    <property type="match status" value="1"/>
</dbReference>
<feature type="domain" description="VOC" evidence="1">
    <location>
        <begin position="13"/>
        <end position="125"/>
    </location>
</feature>
<evidence type="ECO:0000313" key="3">
    <source>
        <dbReference type="Proteomes" id="UP000616201"/>
    </source>
</evidence>
<evidence type="ECO:0000313" key="2">
    <source>
        <dbReference type="EMBL" id="MBE8712160.1"/>
    </source>
</evidence>
<dbReference type="InterPro" id="IPR004360">
    <property type="entry name" value="Glyas_Fos-R_dOase_dom"/>
</dbReference>
<accession>A0A928UVP3</accession>
<evidence type="ECO:0000259" key="1">
    <source>
        <dbReference type="PROSITE" id="PS51819"/>
    </source>
</evidence>
<keyword evidence="3" id="KW-1185">Reference proteome</keyword>
<dbReference type="Proteomes" id="UP000616201">
    <property type="component" value="Unassembled WGS sequence"/>
</dbReference>
<dbReference type="PROSITE" id="PS51819">
    <property type="entry name" value="VOC"/>
    <property type="match status" value="1"/>
</dbReference>
<dbReference type="AlphaFoldDB" id="A0A928UVP3"/>
<dbReference type="InterPro" id="IPR029068">
    <property type="entry name" value="Glyas_Bleomycin-R_OHBP_Dase"/>
</dbReference>
<protein>
    <submittedName>
        <fullName evidence="2">Phage portal protein</fullName>
    </submittedName>
</protein>
<dbReference type="PANTHER" id="PTHR39175">
    <property type="entry name" value="FAMILY PROTEIN, PUTATIVE (AFU_ORTHOLOGUE AFUA_3G15060)-RELATED"/>
    <property type="match status" value="1"/>
</dbReference>
<dbReference type="Pfam" id="PF00903">
    <property type="entry name" value="Glyoxalase"/>
    <property type="match status" value="1"/>
</dbReference>
<reference evidence="2" key="1">
    <citation type="submission" date="2018-02" db="EMBL/GenBank/DDBJ databases">
        <authorList>
            <person name="Vasarhelyi B.M."/>
            <person name="Deshmukh S."/>
            <person name="Balint B."/>
            <person name="Kukolya J."/>
        </authorList>
    </citation>
    <scope>NUCLEOTIDE SEQUENCE</scope>
    <source>
        <strain evidence="2">KB22</strain>
    </source>
</reference>
<dbReference type="Gene3D" id="3.10.180.10">
    <property type="entry name" value="2,3-Dihydroxybiphenyl 1,2-Dioxygenase, domain 1"/>
    <property type="match status" value="1"/>
</dbReference>